<dbReference type="EMBL" id="JAAAMI010000002">
    <property type="protein sequence ID" value="NDV42846.1"/>
    <property type="molecule type" value="Genomic_DNA"/>
</dbReference>
<keyword evidence="1" id="KW-1133">Transmembrane helix</keyword>
<keyword evidence="3" id="KW-0378">Hydrolase</keyword>
<feature type="transmembrane region" description="Helical" evidence="1">
    <location>
        <begin position="214"/>
        <end position="236"/>
    </location>
</feature>
<sequence length="286" mass="32445">MNENTITKGWARVLLIIIPYFFIVGLFQITGAYFTGHDIIYGLENETTHEHLIISFSGFLGTLMVVILFMKWVDKMPFISIGLYPKNHVKGFVIGLLAGLIVMTLGYLVLDSAGQLQFLQFQYNGNEIFLTMLLFLIVSLTEEILFRGYVLRCLMESMNKFAALLVSAILFALLHAANPNLSLVGNINLFLAGILLGLPYIYTKNLMFPIALHFSWNFFQSLFGFNVSGVDSYSLIVFETPKKTIFNGGDFGFEGSLLAIIFQILLIFLCYIFFNYRSRKDSKVYI</sequence>
<feature type="transmembrane region" description="Helical" evidence="1">
    <location>
        <begin position="183"/>
        <end position="202"/>
    </location>
</feature>
<feature type="transmembrane region" description="Helical" evidence="1">
    <location>
        <begin position="158"/>
        <end position="177"/>
    </location>
</feature>
<gene>
    <name evidence="3" type="ORF">GTK07_05860</name>
</gene>
<dbReference type="PANTHER" id="PTHR39430:SF1">
    <property type="entry name" value="PROTEASE"/>
    <property type="match status" value="1"/>
</dbReference>
<feature type="transmembrane region" description="Helical" evidence="1">
    <location>
        <begin position="128"/>
        <end position="146"/>
    </location>
</feature>
<proteinExistence type="predicted"/>
<keyword evidence="3" id="KW-0482">Metalloprotease</keyword>
<feature type="transmembrane region" description="Helical" evidence="1">
    <location>
        <begin position="256"/>
        <end position="274"/>
    </location>
</feature>
<feature type="domain" description="CAAX prenyl protease 2/Lysostaphin resistance protein A-like" evidence="2">
    <location>
        <begin position="126"/>
        <end position="219"/>
    </location>
</feature>
<dbReference type="GO" id="GO:0006508">
    <property type="term" value="P:proteolysis"/>
    <property type="evidence" value="ECO:0007669"/>
    <property type="project" value="UniProtKB-KW"/>
</dbReference>
<dbReference type="Pfam" id="PF02517">
    <property type="entry name" value="Rce1-like"/>
    <property type="match status" value="1"/>
</dbReference>
<accession>A0A6I5KQ11</accession>
<keyword evidence="1" id="KW-0472">Membrane</keyword>
<feature type="transmembrane region" description="Helical" evidence="1">
    <location>
        <begin position="12"/>
        <end position="31"/>
    </location>
</feature>
<dbReference type="GO" id="GO:0080120">
    <property type="term" value="P:CAAX-box protein maturation"/>
    <property type="evidence" value="ECO:0007669"/>
    <property type="project" value="UniProtKB-ARBA"/>
</dbReference>
<keyword evidence="1" id="KW-0812">Transmembrane</keyword>
<dbReference type="GO" id="GO:0004175">
    <property type="term" value="F:endopeptidase activity"/>
    <property type="evidence" value="ECO:0007669"/>
    <property type="project" value="UniProtKB-ARBA"/>
</dbReference>
<evidence type="ECO:0000259" key="2">
    <source>
        <dbReference type="Pfam" id="PF02517"/>
    </source>
</evidence>
<comment type="caution">
    <text evidence="3">The sequence shown here is derived from an EMBL/GenBank/DDBJ whole genome shotgun (WGS) entry which is preliminary data.</text>
</comment>
<keyword evidence="4" id="KW-1185">Reference proteome</keyword>
<dbReference type="GO" id="GO:0008237">
    <property type="term" value="F:metallopeptidase activity"/>
    <property type="evidence" value="ECO:0007669"/>
    <property type="project" value="UniProtKB-KW"/>
</dbReference>
<evidence type="ECO:0000313" key="4">
    <source>
        <dbReference type="Proteomes" id="UP000468707"/>
    </source>
</evidence>
<keyword evidence="3" id="KW-0645">Protease</keyword>
<feature type="transmembrane region" description="Helical" evidence="1">
    <location>
        <begin position="91"/>
        <end position="108"/>
    </location>
</feature>
<dbReference type="RefSeq" id="WP_163633996.1">
    <property type="nucleotide sequence ID" value="NZ_JAAAMI010000002.1"/>
</dbReference>
<evidence type="ECO:0000256" key="1">
    <source>
        <dbReference type="SAM" id="Phobius"/>
    </source>
</evidence>
<evidence type="ECO:0000313" key="3">
    <source>
        <dbReference type="EMBL" id="NDV42846.1"/>
    </source>
</evidence>
<dbReference type="InterPro" id="IPR003675">
    <property type="entry name" value="Rce1/LyrA-like_dom"/>
</dbReference>
<dbReference type="PANTHER" id="PTHR39430">
    <property type="entry name" value="MEMBRANE-ASSOCIATED PROTEASE-RELATED"/>
    <property type="match status" value="1"/>
</dbReference>
<protein>
    <submittedName>
        <fullName evidence="3">CPBP family intramembrane metalloprotease</fullName>
    </submittedName>
</protein>
<organism evidence="3 4">
    <name type="scientific">Flagellimonas sediminis</name>
    <dbReference type="NCBI Taxonomy" id="2696468"/>
    <lineage>
        <taxon>Bacteria</taxon>
        <taxon>Pseudomonadati</taxon>
        <taxon>Bacteroidota</taxon>
        <taxon>Flavobacteriia</taxon>
        <taxon>Flavobacteriales</taxon>
        <taxon>Flavobacteriaceae</taxon>
        <taxon>Flagellimonas</taxon>
    </lineage>
</organism>
<reference evidence="3 4" key="1">
    <citation type="submission" date="2020-01" db="EMBL/GenBank/DDBJ databases">
        <title>Muricauda sediminis sp.nov. 40Bstr401.</title>
        <authorList>
            <person name="Xue Z."/>
            <person name="Zhu S."/>
            <person name="Ren N."/>
            <person name="Chen T."/>
            <person name="Chen X."/>
            <person name="Chen J."/>
            <person name="Yang J."/>
        </authorList>
    </citation>
    <scope>NUCLEOTIDE SEQUENCE [LARGE SCALE GENOMIC DNA]</scope>
    <source>
        <strain evidence="3 4">40Bstr401</strain>
    </source>
</reference>
<feature type="transmembrane region" description="Helical" evidence="1">
    <location>
        <begin position="51"/>
        <end position="70"/>
    </location>
</feature>
<dbReference type="Proteomes" id="UP000468707">
    <property type="component" value="Unassembled WGS sequence"/>
</dbReference>
<name>A0A6I5KQ11_9FLAO</name>
<dbReference type="AlphaFoldDB" id="A0A6I5KQ11"/>